<protein>
    <submittedName>
        <fullName evidence="2">Uncharacterized protein</fullName>
    </submittedName>
</protein>
<dbReference type="Proteomes" id="UP000035481">
    <property type="component" value="Unassembled WGS sequence"/>
</dbReference>
<name>A0A0G9H029_9GAMM</name>
<sequence length="98" mass="10288">MRAPTGSVVGLCSASATLCAMGMAFLGYWGVHEPAPWRFTDVVVIVLAFVGFALLASVPWIITTPVADDSAERIRPARRAFACGVIAIWLAAVLAIVG</sequence>
<accession>A0A0G9H029</accession>
<keyword evidence="1" id="KW-1133">Transmembrane helix</keyword>
<dbReference type="EMBL" id="JPLA01000039">
    <property type="protein sequence ID" value="KLD62923.1"/>
    <property type="molecule type" value="Genomic_DNA"/>
</dbReference>
<evidence type="ECO:0000256" key="1">
    <source>
        <dbReference type="SAM" id="Phobius"/>
    </source>
</evidence>
<evidence type="ECO:0000313" key="2">
    <source>
        <dbReference type="EMBL" id="KLD62923.1"/>
    </source>
</evidence>
<proteinExistence type="predicted"/>
<feature type="transmembrane region" description="Helical" evidence="1">
    <location>
        <begin position="42"/>
        <end position="67"/>
    </location>
</feature>
<comment type="caution">
    <text evidence="2">The sequence shown here is derived from an EMBL/GenBank/DDBJ whole genome shotgun (WGS) entry which is preliminary data.</text>
</comment>
<keyword evidence="1" id="KW-0812">Transmembrane</keyword>
<feature type="transmembrane region" description="Helical" evidence="1">
    <location>
        <begin position="7"/>
        <end position="30"/>
    </location>
</feature>
<evidence type="ECO:0000313" key="3">
    <source>
        <dbReference type="Proteomes" id="UP000035481"/>
    </source>
</evidence>
<reference evidence="2 3" key="1">
    <citation type="journal article" date="2015" name="Antonie Van Leeuwenhoek">
        <title>A phylogenomic and molecular marker based taxonomic framework for the order Xanthomonadales: proposal to transfer the families Algiphilaceae and Solimonadaceae to the order Nevskiales ord. nov. and to create a new family within the order Xanthomonadales, the family Rhodanobacteraceae fam. nov., containing the genus Rhodanobacter and its closest relatives.</title>
        <authorList>
            <person name="Naushad S."/>
            <person name="Adeolu M."/>
            <person name="Wong S."/>
            <person name="Sohail M."/>
            <person name="Schellhorn H.E."/>
            <person name="Gupta R.S."/>
        </authorList>
    </citation>
    <scope>NUCLEOTIDE SEQUENCE [LARGE SCALE GENOMIC DNA]</scope>
    <source>
        <strain evidence="2 3">DSM 16301</strain>
    </source>
</reference>
<gene>
    <name evidence="2" type="ORF">Y882_13765</name>
</gene>
<dbReference type="OrthoDB" id="5955890at2"/>
<organism evidence="2 3">
    <name type="scientific">Dyella japonica DSM 16301</name>
    <dbReference type="NCBI Taxonomy" id="1440762"/>
    <lineage>
        <taxon>Bacteria</taxon>
        <taxon>Pseudomonadati</taxon>
        <taxon>Pseudomonadota</taxon>
        <taxon>Gammaproteobacteria</taxon>
        <taxon>Lysobacterales</taxon>
        <taxon>Rhodanobacteraceae</taxon>
        <taxon>Dyella</taxon>
    </lineage>
</organism>
<feature type="transmembrane region" description="Helical" evidence="1">
    <location>
        <begin position="79"/>
        <end position="97"/>
    </location>
</feature>
<dbReference type="RefSeq" id="WP_046972451.1">
    <property type="nucleotide sequence ID" value="NZ_JPLA01000039.1"/>
</dbReference>
<dbReference type="STRING" id="1440762.Y882_13765"/>
<keyword evidence="1" id="KW-0472">Membrane</keyword>
<dbReference type="AlphaFoldDB" id="A0A0G9H029"/>
<dbReference type="PATRIC" id="fig|1440762.4.peg.2391"/>